<proteinExistence type="predicted"/>
<dbReference type="PANTHER" id="PTHR10000">
    <property type="entry name" value="PHOSPHOSERINE PHOSPHATASE"/>
    <property type="match status" value="1"/>
</dbReference>
<reference evidence="1" key="2">
    <citation type="submission" date="2021-04" db="EMBL/GenBank/DDBJ databases">
        <authorList>
            <person name="Gilroy R."/>
        </authorList>
    </citation>
    <scope>NUCLEOTIDE SEQUENCE</scope>
    <source>
        <strain evidence="1">ChiBcec1-1093</strain>
    </source>
</reference>
<dbReference type="Gene3D" id="3.40.50.1000">
    <property type="entry name" value="HAD superfamily/HAD-like"/>
    <property type="match status" value="1"/>
</dbReference>
<dbReference type="SUPFAM" id="SSF56784">
    <property type="entry name" value="HAD-like"/>
    <property type="match status" value="1"/>
</dbReference>
<dbReference type="GO" id="GO:0005829">
    <property type="term" value="C:cytosol"/>
    <property type="evidence" value="ECO:0007669"/>
    <property type="project" value="TreeGrafter"/>
</dbReference>
<organism evidence="1 2">
    <name type="scientific">Candidatus Lachnoclostridium stercorigallinarum</name>
    <dbReference type="NCBI Taxonomy" id="2838634"/>
    <lineage>
        <taxon>Bacteria</taxon>
        <taxon>Bacillati</taxon>
        <taxon>Bacillota</taxon>
        <taxon>Clostridia</taxon>
        <taxon>Lachnospirales</taxon>
        <taxon>Lachnospiraceae</taxon>
    </lineage>
</organism>
<dbReference type="GO" id="GO:0000287">
    <property type="term" value="F:magnesium ion binding"/>
    <property type="evidence" value="ECO:0007669"/>
    <property type="project" value="TreeGrafter"/>
</dbReference>
<dbReference type="Proteomes" id="UP000824101">
    <property type="component" value="Unassembled WGS sequence"/>
</dbReference>
<dbReference type="Pfam" id="PF08282">
    <property type="entry name" value="Hydrolase_3"/>
    <property type="match status" value="1"/>
</dbReference>
<dbReference type="NCBIfam" id="TIGR01484">
    <property type="entry name" value="HAD-SF-IIB"/>
    <property type="match status" value="1"/>
</dbReference>
<dbReference type="AlphaFoldDB" id="A0A9D2K7Q0"/>
<dbReference type="InterPro" id="IPR036412">
    <property type="entry name" value="HAD-like_sf"/>
</dbReference>
<reference evidence="1" key="1">
    <citation type="journal article" date="2021" name="PeerJ">
        <title>Extensive microbial diversity within the chicken gut microbiome revealed by metagenomics and culture.</title>
        <authorList>
            <person name="Gilroy R."/>
            <person name="Ravi A."/>
            <person name="Getino M."/>
            <person name="Pursley I."/>
            <person name="Horton D.L."/>
            <person name="Alikhan N.F."/>
            <person name="Baker D."/>
            <person name="Gharbi K."/>
            <person name="Hall N."/>
            <person name="Watson M."/>
            <person name="Adriaenssens E.M."/>
            <person name="Foster-Nyarko E."/>
            <person name="Jarju S."/>
            <person name="Secka A."/>
            <person name="Antonio M."/>
            <person name="Oren A."/>
            <person name="Chaudhuri R.R."/>
            <person name="La Ragione R."/>
            <person name="Hildebrand F."/>
            <person name="Pallen M.J."/>
        </authorList>
    </citation>
    <scope>NUCLEOTIDE SEQUENCE</scope>
    <source>
        <strain evidence="1">ChiBcec1-1093</strain>
    </source>
</reference>
<evidence type="ECO:0000313" key="1">
    <source>
        <dbReference type="EMBL" id="HIZ80079.1"/>
    </source>
</evidence>
<accession>A0A9D2K7Q0</accession>
<gene>
    <name evidence="1" type="ORF">IAA17_09875</name>
</gene>
<evidence type="ECO:0000313" key="2">
    <source>
        <dbReference type="Proteomes" id="UP000824101"/>
    </source>
</evidence>
<keyword evidence="1" id="KW-0378">Hydrolase</keyword>
<protein>
    <submittedName>
        <fullName evidence="1">Cof-type HAD-IIB family hydrolase</fullName>
    </submittedName>
</protein>
<comment type="caution">
    <text evidence="1">The sequence shown here is derived from an EMBL/GenBank/DDBJ whole genome shotgun (WGS) entry which is preliminary data.</text>
</comment>
<name>A0A9D2K7Q0_9FIRM</name>
<dbReference type="InterPro" id="IPR023214">
    <property type="entry name" value="HAD_sf"/>
</dbReference>
<dbReference type="InterPro" id="IPR006379">
    <property type="entry name" value="HAD-SF_hydro_IIB"/>
</dbReference>
<dbReference type="Gene3D" id="3.30.1240.10">
    <property type="match status" value="1"/>
</dbReference>
<dbReference type="EMBL" id="DXBC01000159">
    <property type="protein sequence ID" value="HIZ80079.1"/>
    <property type="molecule type" value="Genomic_DNA"/>
</dbReference>
<sequence length="258" mass="28585">MKCAVSDFDRTFSMNGAVSRENREAVRRWQQAGHWFVIATGRNEASLRAKLAEHPELGEVRPDVLILNNGALILDGKGRELFSREMDPETAAGVLAYFDRQDEAGSGITLRYRKLNVVREPEMATTQRPCDGEILLREAEKMTGILQVHHRRPDSPEEISRMCREINALFPCASAYSNVRNADVVAKGVGKAQAVHFLAERFGPFEEILTIGDSANDTDMIRKFGGAAVPLAVPETKTAAAEHFPTVAAYLISRMKTL</sequence>
<dbReference type="GO" id="GO:0016791">
    <property type="term" value="F:phosphatase activity"/>
    <property type="evidence" value="ECO:0007669"/>
    <property type="project" value="TreeGrafter"/>
</dbReference>
<dbReference type="PANTHER" id="PTHR10000:SF8">
    <property type="entry name" value="HAD SUPERFAMILY HYDROLASE-LIKE, TYPE 3"/>
    <property type="match status" value="1"/>
</dbReference>